<comment type="subcellular location">
    <subcellularLocation>
        <location evidence="1 7">Cell membrane</location>
        <topology evidence="1 7">Multi-pass membrane protein</topology>
    </subcellularLocation>
</comment>
<proteinExistence type="inferred from homology"/>
<dbReference type="InterPro" id="IPR000515">
    <property type="entry name" value="MetI-like"/>
</dbReference>
<accession>G8TSZ9</accession>
<dbReference type="PROSITE" id="PS50928">
    <property type="entry name" value="ABC_TM1"/>
    <property type="match status" value="1"/>
</dbReference>
<keyword evidence="3" id="KW-1003">Cell membrane</keyword>
<keyword evidence="5 7" id="KW-1133">Transmembrane helix</keyword>
<dbReference type="GO" id="GO:0055085">
    <property type="term" value="P:transmembrane transport"/>
    <property type="evidence" value="ECO:0007669"/>
    <property type="project" value="InterPro"/>
</dbReference>
<evidence type="ECO:0000256" key="6">
    <source>
        <dbReference type="ARBA" id="ARBA00023136"/>
    </source>
</evidence>
<evidence type="ECO:0000313" key="9">
    <source>
        <dbReference type="EMBL" id="AEW05614.1"/>
    </source>
</evidence>
<evidence type="ECO:0000256" key="1">
    <source>
        <dbReference type="ARBA" id="ARBA00004651"/>
    </source>
</evidence>
<gene>
    <name evidence="9" type="ordered locus">Sulac_2128</name>
</gene>
<comment type="similarity">
    <text evidence="7">Belongs to the binding-protein-dependent transport system permease family.</text>
</comment>
<dbReference type="CDD" id="cd06261">
    <property type="entry name" value="TM_PBP2"/>
    <property type="match status" value="1"/>
</dbReference>
<evidence type="ECO:0000256" key="7">
    <source>
        <dbReference type="RuleBase" id="RU363032"/>
    </source>
</evidence>
<feature type="transmembrane region" description="Helical" evidence="7">
    <location>
        <begin position="260"/>
        <end position="282"/>
    </location>
</feature>
<dbReference type="Proteomes" id="UP000005439">
    <property type="component" value="Chromosome"/>
</dbReference>
<evidence type="ECO:0000256" key="4">
    <source>
        <dbReference type="ARBA" id="ARBA00022692"/>
    </source>
</evidence>
<dbReference type="HOGENOM" id="CLU_016047_0_0_9"/>
<keyword evidence="10" id="KW-1185">Reference proteome</keyword>
<dbReference type="PATRIC" id="fig|679936.5.peg.2194"/>
<dbReference type="InterPro" id="IPR035906">
    <property type="entry name" value="MetI-like_sf"/>
</dbReference>
<keyword evidence="2 7" id="KW-0813">Transport</keyword>
<evidence type="ECO:0000259" key="8">
    <source>
        <dbReference type="PROSITE" id="PS50928"/>
    </source>
</evidence>
<dbReference type="STRING" id="679936.Sulac_2128"/>
<keyword evidence="4 7" id="KW-0812">Transmembrane</keyword>
<dbReference type="EMBL" id="CP003179">
    <property type="protein sequence ID" value="AEW05614.1"/>
    <property type="molecule type" value="Genomic_DNA"/>
</dbReference>
<evidence type="ECO:0000256" key="2">
    <source>
        <dbReference type="ARBA" id="ARBA00022448"/>
    </source>
</evidence>
<evidence type="ECO:0000313" key="10">
    <source>
        <dbReference type="Proteomes" id="UP000005439"/>
    </source>
</evidence>
<dbReference type="AlphaFoldDB" id="G8TSZ9"/>
<dbReference type="SUPFAM" id="SSF161098">
    <property type="entry name" value="MetI-like"/>
    <property type="match status" value="1"/>
</dbReference>
<evidence type="ECO:0000256" key="3">
    <source>
        <dbReference type="ARBA" id="ARBA00022475"/>
    </source>
</evidence>
<evidence type="ECO:0000256" key="5">
    <source>
        <dbReference type="ARBA" id="ARBA00022989"/>
    </source>
</evidence>
<feature type="transmembrane region" description="Helical" evidence="7">
    <location>
        <begin position="154"/>
        <end position="175"/>
    </location>
</feature>
<sequence length="297" mass="33309">MKLRKLTATRVLFMLPSLFFFLVFALGPMLMAGYMSFLNWDGITTPKFIGWGNWIQLFHDPVAAESLGLTLKMMVVTWLIQTPVSMAVGVFLAGRERWRAILGVFYFFPLLFSSAAIGLTWEYLLNPNFGLVDSLFQKLGLTMFVKDWLGEPHLAFYTLAVVIAWQFIPFHTLLYQAGTLQIPESLFDAAKIDGATSYHVFRHVILPQLRYTITTSSLLMLTGALTYFDLIYVMTNGGPGYSTTILPMYMYKSAFVDLEVGYGSVLAVVLAALGIVLSLIMLRTTGFSRMESQMEGA</sequence>
<reference evidence="10" key="1">
    <citation type="submission" date="2011-12" db="EMBL/GenBank/DDBJ databases">
        <title>The complete genome of chromosome of Sulfobacillus acidophilus DSM 10332.</title>
        <authorList>
            <person name="Lucas S."/>
            <person name="Han J."/>
            <person name="Lapidus A."/>
            <person name="Bruce D."/>
            <person name="Goodwin L."/>
            <person name="Pitluck S."/>
            <person name="Peters L."/>
            <person name="Kyrpides N."/>
            <person name="Mavromatis K."/>
            <person name="Ivanova N."/>
            <person name="Mikhailova N."/>
            <person name="Chertkov O."/>
            <person name="Saunders E."/>
            <person name="Detter J.C."/>
            <person name="Tapia R."/>
            <person name="Han C."/>
            <person name="Land M."/>
            <person name="Hauser L."/>
            <person name="Markowitz V."/>
            <person name="Cheng J.-F."/>
            <person name="Hugenholtz P."/>
            <person name="Woyke T."/>
            <person name="Wu D."/>
            <person name="Pukall R."/>
            <person name="Gehrich-Schroeter G."/>
            <person name="Schneider S."/>
            <person name="Klenk H.-P."/>
            <person name="Eisen J.A."/>
        </authorList>
    </citation>
    <scope>NUCLEOTIDE SEQUENCE [LARGE SCALE GENOMIC DNA]</scope>
    <source>
        <strain evidence="10">ATCC 700253 / DSM 10332 / NAL</strain>
    </source>
</reference>
<dbReference type="Gene3D" id="1.10.3720.10">
    <property type="entry name" value="MetI-like"/>
    <property type="match status" value="1"/>
</dbReference>
<dbReference type="Pfam" id="PF00528">
    <property type="entry name" value="BPD_transp_1"/>
    <property type="match status" value="1"/>
</dbReference>
<keyword evidence="6 7" id="KW-0472">Membrane</keyword>
<feature type="transmembrane region" description="Helical" evidence="7">
    <location>
        <begin position="100"/>
        <end position="121"/>
    </location>
</feature>
<reference evidence="9 10" key="2">
    <citation type="journal article" date="2012" name="Stand. Genomic Sci.">
        <title>Complete genome sequence of the moderately thermophilic mineral-sulfide-oxidizing firmicute Sulfobacillus acidophilus type strain (NAL(T)).</title>
        <authorList>
            <person name="Anderson I."/>
            <person name="Chertkov O."/>
            <person name="Chen A."/>
            <person name="Saunders E."/>
            <person name="Lapidus A."/>
            <person name="Nolan M."/>
            <person name="Lucas S."/>
            <person name="Hammon N."/>
            <person name="Deshpande S."/>
            <person name="Cheng J.F."/>
            <person name="Han C."/>
            <person name="Tapia R."/>
            <person name="Goodwin L.A."/>
            <person name="Pitluck S."/>
            <person name="Liolios K."/>
            <person name="Pagani I."/>
            <person name="Ivanova N."/>
            <person name="Mikhailova N."/>
            <person name="Pati A."/>
            <person name="Palaniappan K."/>
            <person name="Land M."/>
            <person name="Pan C."/>
            <person name="Rohde M."/>
            <person name="Pukall R."/>
            <person name="Goker M."/>
            <person name="Detter J.C."/>
            <person name="Woyke T."/>
            <person name="Bristow J."/>
            <person name="Eisen J.A."/>
            <person name="Markowitz V."/>
            <person name="Hugenholtz P."/>
            <person name="Kyrpides N.C."/>
            <person name="Klenk H.P."/>
            <person name="Mavromatis K."/>
        </authorList>
    </citation>
    <scope>NUCLEOTIDE SEQUENCE [LARGE SCALE GENOMIC DNA]</scope>
    <source>
        <strain evidence="10">ATCC 700253 / DSM 10332 / NAL</strain>
    </source>
</reference>
<dbReference type="PANTHER" id="PTHR30193:SF37">
    <property type="entry name" value="INNER MEMBRANE ABC TRANSPORTER PERMEASE PROTEIN YCJO"/>
    <property type="match status" value="1"/>
</dbReference>
<feature type="transmembrane region" description="Helical" evidence="7">
    <location>
        <begin position="75"/>
        <end position="93"/>
    </location>
</feature>
<organism evidence="9 10">
    <name type="scientific">Sulfobacillus acidophilus (strain ATCC 700253 / DSM 10332 / NAL)</name>
    <dbReference type="NCBI Taxonomy" id="679936"/>
    <lineage>
        <taxon>Bacteria</taxon>
        <taxon>Bacillati</taxon>
        <taxon>Bacillota</taxon>
        <taxon>Clostridia</taxon>
        <taxon>Eubacteriales</taxon>
        <taxon>Clostridiales Family XVII. Incertae Sedis</taxon>
        <taxon>Sulfobacillus</taxon>
    </lineage>
</organism>
<protein>
    <submittedName>
        <fullName evidence="9">ABC-type transporter, integral membrane subunit</fullName>
    </submittedName>
</protein>
<dbReference type="GO" id="GO:0005886">
    <property type="term" value="C:plasma membrane"/>
    <property type="evidence" value="ECO:0007669"/>
    <property type="project" value="UniProtKB-SubCell"/>
</dbReference>
<feature type="domain" description="ABC transmembrane type-1" evidence="8">
    <location>
        <begin position="67"/>
        <end position="281"/>
    </location>
</feature>
<name>G8TSZ9_SULAD</name>
<dbReference type="KEGG" id="sap:Sulac_2128"/>
<feature type="transmembrane region" description="Helical" evidence="7">
    <location>
        <begin position="12"/>
        <end position="37"/>
    </location>
</feature>
<dbReference type="InterPro" id="IPR051393">
    <property type="entry name" value="ABC_transporter_permease"/>
</dbReference>
<dbReference type="PANTHER" id="PTHR30193">
    <property type="entry name" value="ABC TRANSPORTER PERMEASE PROTEIN"/>
    <property type="match status" value="1"/>
</dbReference>
<feature type="transmembrane region" description="Helical" evidence="7">
    <location>
        <begin position="211"/>
        <end position="234"/>
    </location>
</feature>